<proteinExistence type="predicted"/>
<dbReference type="AlphaFoldDB" id="A0AAE3ZXP2"/>
<keyword evidence="1" id="KW-0732">Signal</keyword>
<feature type="signal peptide" evidence="1">
    <location>
        <begin position="1"/>
        <end position="27"/>
    </location>
</feature>
<comment type="caution">
    <text evidence="2">The sequence shown here is derived from an EMBL/GenBank/DDBJ whole genome shotgun (WGS) entry which is preliminary data.</text>
</comment>
<evidence type="ECO:0000256" key="1">
    <source>
        <dbReference type="SAM" id="SignalP"/>
    </source>
</evidence>
<keyword evidence="3" id="KW-1185">Reference proteome</keyword>
<name>A0AAE3ZXP2_9ACTN</name>
<dbReference type="EMBL" id="JAVDYC010000001">
    <property type="protein sequence ID" value="MDR7326736.1"/>
    <property type="molecule type" value="Genomic_DNA"/>
</dbReference>
<dbReference type="RefSeq" id="WP_310422954.1">
    <property type="nucleotide sequence ID" value="NZ_JAVDYC010000001.1"/>
</dbReference>
<feature type="chain" id="PRO_5041924871" description="Lipoprotein" evidence="1">
    <location>
        <begin position="28"/>
        <end position="278"/>
    </location>
</feature>
<dbReference type="PROSITE" id="PS51257">
    <property type="entry name" value="PROKAR_LIPOPROTEIN"/>
    <property type="match status" value="1"/>
</dbReference>
<evidence type="ECO:0008006" key="4">
    <source>
        <dbReference type="Google" id="ProtNLM"/>
    </source>
</evidence>
<protein>
    <recommendedName>
        <fullName evidence="4">Lipoprotein</fullName>
    </recommendedName>
</protein>
<reference evidence="2 3" key="1">
    <citation type="submission" date="2023-07" db="EMBL/GenBank/DDBJ databases">
        <title>Sequencing the genomes of 1000 actinobacteria strains.</title>
        <authorList>
            <person name="Klenk H.-P."/>
        </authorList>
    </citation>
    <scope>NUCLEOTIDE SEQUENCE [LARGE SCALE GENOMIC DNA]</scope>
    <source>
        <strain evidence="2 3">DSM 44711</strain>
    </source>
</reference>
<evidence type="ECO:0000313" key="3">
    <source>
        <dbReference type="Proteomes" id="UP001183629"/>
    </source>
</evidence>
<organism evidence="2 3">
    <name type="scientific">Catenuloplanes niger</name>
    <dbReference type="NCBI Taxonomy" id="587534"/>
    <lineage>
        <taxon>Bacteria</taxon>
        <taxon>Bacillati</taxon>
        <taxon>Actinomycetota</taxon>
        <taxon>Actinomycetes</taxon>
        <taxon>Micromonosporales</taxon>
        <taxon>Micromonosporaceae</taxon>
        <taxon>Catenuloplanes</taxon>
    </lineage>
</organism>
<gene>
    <name evidence="2" type="ORF">J2S44_006986</name>
</gene>
<evidence type="ECO:0000313" key="2">
    <source>
        <dbReference type="EMBL" id="MDR7326736.1"/>
    </source>
</evidence>
<accession>A0AAE3ZXP2</accession>
<dbReference type="Proteomes" id="UP001183629">
    <property type="component" value="Unassembled WGS sequence"/>
</dbReference>
<sequence length="278" mass="28987">MSRGHIAAGAAILIMLAGCGGPTPSTAAPATSGPAALPDPKAALLASVAALDELNYEFSHHSGADGDISGVVHGPSGTLELQHRVKNSETDIYDVRYRRIGADEWIRMDLSRTADMPADLPDSLSGKKWLPPRGLSTNGFAGPLPFTAPGKGLTGVESLVTGVVTVERKGTATFSGTLDLTGVEPGTLTLIPDADFRAALGDRARSLPFRATTDHRGRIRQFSFEVPQAGEFGPDQMSFTFAQYGAARPPSAPAPGELGSAAELTAAQDALRAIQRQD</sequence>